<organism evidence="1 2">
    <name type="scientific">Smallanthus sonchifolius</name>
    <dbReference type="NCBI Taxonomy" id="185202"/>
    <lineage>
        <taxon>Eukaryota</taxon>
        <taxon>Viridiplantae</taxon>
        <taxon>Streptophyta</taxon>
        <taxon>Embryophyta</taxon>
        <taxon>Tracheophyta</taxon>
        <taxon>Spermatophyta</taxon>
        <taxon>Magnoliopsida</taxon>
        <taxon>eudicotyledons</taxon>
        <taxon>Gunneridae</taxon>
        <taxon>Pentapetalae</taxon>
        <taxon>asterids</taxon>
        <taxon>campanulids</taxon>
        <taxon>Asterales</taxon>
        <taxon>Asteraceae</taxon>
        <taxon>Asteroideae</taxon>
        <taxon>Heliantheae alliance</taxon>
        <taxon>Millerieae</taxon>
        <taxon>Smallanthus</taxon>
    </lineage>
</organism>
<evidence type="ECO:0000313" key="1">
    <source>
        <dbReference type="EMBL" id="KAI3808522.1"/>
    </source>
</evidence>
<accession>A0ACB9IKB2</accession>
<keyword evidence="2" id="KW-1185">Reference proteome</keyword>
<name>A0ACB9IKB2_9ASTR</name>
<gene>
    <name evidence="1" type="ORF">L1987_24473</name>
</gene>
<comment type="caution">
    <text evidence="1">The sequence shown here is derived from an EMBL/GenBank/DDBJ whole genome shotgun (WGS) entry which is preliminary data.</text>
</comment>
<protein>
    <submittedName>
        <fullName evidence="1">Uncharacterized protein</fullName>
    </submittedName>
</protein>
<proteinExistence type="predicted"/>
<evidence type="ECO:0000313" key="2">
    <source>
        <dbReference type="Proteomes" id="UP001056120"/>
    </source>
</evidence>
<sequence length="160" mass="17980">MGWVHAKFTQENVHLSILMMNLFMYKKVGVAAARVPPPQGDPTKFTAFRSLFPTILVVPASFGRPHLTGSLLFVLLSRSSKDTTSWTSVKSGQTRSTKVNYGQHESMGSYTQTECSERYRMTRVGHRPTTIVLRGLCFPSLFEGHYCYCHVTGNLAMAWL</sequence>
<dbReference type="Proteomes" id="UP001056120">
    <property type="component" value="Linkage Group LG08"/>
</dbReference>
<reference evidence="2" key="1">
    <citation type="journal article" date="2022" name="Mol. Ecol. Resour.">
        <title>The genomes of chicory, endive, great burdock and yacon provide insights into Asteraceae palaeo-polyploidization history and plant inulin production.</title>
        <authorList>
            <person name="Fan W."/>
            <person name="Wang S."/>
            <person name="Wang H."/>
            <person name="Wang A."/>
            <person name="Jiang F."/>
            <person name="Liu H."/>
            <person name="Zhao H."/>
            <person name="Xu D."/>
            <person name="Zhang Y."/>
        </authorList>
    </citation>
    <scope>NUCLEOTIDE SEQUENCE [LARGE SCALE GENOMIC DNA]</scope>
    <source>
        <strain evidence="2">cv. Yunnan</strain>
    </source>
</reference>
<reference evidence="1 2" key="2">
    <citation type="journal article" date="2022" name="Mol. Ecol. Resour.">
        <title>The genomes of chicory, endive, great burdock and yacon provide insights into Asteraceae paleo-polyploidization history and plant inulin production.</title>
        <authorList>
            <person name="Fan W."/>
            <person name="Wang S."/>
            <person name="Wang H."/>
            <person name="Wang A."/>
            <person name="Jiang F."/>
            <person name="Liu H."/>
            <person name="Zhao H."/>
            <person name="Xu D."/>
            <person name="Zhang Y."/>
        </authorList>
    </citation>
    <scope>NUCLEOTIDE SEQUENCE [LARGE SCALE GENOMIC DNA]</scope>
    <source>
        <strain evidence="2">cv. Yunnan</strain>
        <tissue evidence="1">Leaves</tissue>
    </source>
</reference>
<dbReference type="EMBL" id="CM042025">
    <property type="protein sequence ID" value="KAI3808522.1"/>
    <property type="molecule type" value="Genomic_DNA"/>
</dbReference>